<keyword evidence="2" id="KW-1185">Reference proteome</keyword>
<dbReference type="Proteomes" id="UP001054945">
    <property type="component" value="Unassembled WGS sequence"/>
</dbReference>
<name>A0AAV4TN41_CAEEX</name>
<proteinExistence type="predicted"/>
<sequence>MKTISSLPKARQLSQRSVVLAQTPKRKAASNKNEWGKKPHIFRYQTCISRPYSSDVNDKIFYHAYFCHHHRVYIFRIMAHVQMPGIDRAY</sequence>
<evidence type="ECO:0000313" key="2">
    <source>
        <dbReference type="Proteomes" id="UP001054945"/>
    </source>
</evidence>
<dbReference type="AlphaFoldDB" id="A0AAV4TN41"/>
<gene>
    <name evidence="1" type="ORF">CEXT_63141</name>
</gene>
<comment type="caution">
    <text evidence="1">The sequence shown here is derived from an EMBL/GenBank/DDBJ whole genome shotgun (WGS) entry which is preliminary data.</text>
</comment>
<dbReference type="EMBL" id="BPLR01011591">
    <property type="protein sequence ID" value="GIY47545.1"/>
    <property type="molecule type" value="Genomic_DNA"/>
</dbReference>
<evidence type="ECO:0000313" key="1">
    <source>
        <dbReference type="EMBL" id="GIY47545.1"/>
    </source>
</evidence>
<protein>
    <submittedName>
        <fullName evidence="1">Uncharacterized protein</fullName>
    </submittedName>
</protein>
<organism evidence="1 2">
    <name type="scientific">Caerostris extrusa</name>
    <name type="common">Bark spider</name>
    <name type="synonym">Caerostris bankana</name>
    <dbReference type="NCBI Taxonomy" id="172846"/>
    <lineage>
        <taxon>Eukaryota</taxon>
        <taxon>Metazoa</taxon>
        <taxon>Ecdysozoa</taxon>
        <taxon>Arthropoda</taxon>
        <taxon>Chelicerata</taxon>
        <taxon>Arachnida</taxon>
        <taxon>Araneae</taxon>
        <taxon>Araneomorphae</taxon>
        <taxon>Entelegynae</taxon>
        <taxon>Araneoidea</taxon>
        <taxon>Araneidae</taxon>
        <taxon>Caerostris</taxon>
    </lineage>
</organism>
<reference evidence="1 2" key="1">
    <citation type="submission" date="2021-06" db="EMBL/GenBank/DDBJ databases">
        <title>Caerostris extrusa draft genome.</title>
        <authorList>
            <person name="Kono N."/>
            <person name="Arakawa K."/>
        </authorList>
    </citation>
    <scope>NUCLEOTIDE SEQUENCE [LARGE SCALE GENOMIC DNA]</scope>
</reference>
<accession>A0AAV4TN41</accession>